<dbReference type="Proteomes" id="UP000789920">
    <property type="component" value="Unassembled WGS sequence"/>
</dbReference>
<sequence>DNNNLEQDDVDNIEHEDYIDSISNNYSNSVLNNYIHSTFNGGVISDKYNGPTFDNYIGSAPNSDSEANENYIIQNSKSIKLNIKINSIKQTVNRISSRTRQKINDPISESGISSPDSDSE</sequence>
<evidence type="ECO:0000313" key="2">
    <source>
        <dbReference type="Proteomes" id="UP000789920"/>
    </source>
</evidence>
<keyword evidence="2" id="KW-1185">Reference proteome</keyword>
<name>A0ACA9SIY1_9GLOM</name>
<gene>
    <name evidence="1" type="ORF">RPERSI_LOCUS31356</name>
</gene>
<organism evidence="1 2">
    <name type="scientific">Racocetra persica</name>
    <dbReference type="NCBI Taxonomy" id="160502"/>
    <lineage>
        <taxon>Eukaryota</taxon>
        <taxon>Fungi</taxon>
        <taxon>Fungi incertae sedis</taxon>
        <taxon>Mucoromycota</taxon>
        <taxon>Glomeromycotina</taxon>
        <taxon>Glomeromycetes</taxon>
        <taxon>Diversisporales</taxon>
        <taxon>Gigasporaceae</taxon>
        <taxon>Racocetra</taxon>
    </lineage>
</organism>
<comment type="caution">
    <text evidence="1">The sequence shown here is derived from an EMBL/GenBank/DDBJ whole genome shotgun (WGS) entry which is preliminary data.</text>
</comment>
<reference evidence="1" key="1">
    <citation type="submission" date="2021-06" db="EMBL/GenBank/DDBJ databases">
        <authorList>
            <person name="Kallberg Y."/>
            <person name="Tangrot J."/>
            <person name="Rosling A."/>
        </authorList>
    </citation>
    <scope>NUCLEOTIDE SEQUENCE</scope>
    <source>
        <strain evidence="1">MA461A</strain>
    </source>
</reference>
<accession>A0ACA9SIY1</accession>
<evidence type="ECO:0000313" key="1">
    <source>
        <dbReference type="EMBL" id="CAG8840231.1"/>
    </source>
</evidence>
<feature type="non-terminal residue" evidence="1">
    <location>
        <position position="120"/>
    </location>
</feature>
<feature type="non-terminal residue" evidence="1">
    <location>
        <position position="1"/>
    </location>
</feature>
<dbReference type="EMBL" id="CAJVQC010126149">
    <property type="protein sequence ID" value="CAG8840231.1"/>
    <property type="molecule type" value="Genomic_DNA"/>
</dbReference>
<protein>
    <submittedName>
        <fullName evidence="1">29095_t:CDS:1</fullName>
    </submittedName>
</protein>
<proteinExistence type="predicted"/>